<dbReference type="PIRSF" id="PIRSF003085">
    <property type="entry name" value="CMAS"/>
    <property type="match status" value="1"/>
</dbReference>
<dbReference type="EMBL" id="FTPK01000002">
    <property type="protein sequence ID" value="SIT69356.1"/>
    <property type="molecule type" value="Genomic_DNA"/>
</dbReference>
<evidence type="ECO:0000256" key="4">
    <source>
        <dbReference type="ARBA" id="ARBA00022691"/>
    </source>
</evidence>
<dbReference type="PANTHER" id="PTHR43667">
    <property type="entry name" value="CYCLOPROPANE-FATTY-ACYL-PHOSPHOLIPID SYNTHASE"/>
    <property type="match status" value="1"/>
</dbReference>
<evidence type="ECO:0000256" key="6">
    <source>
        <dbReference type="PIRSR" id="PIRSR003085-1"/>
    </source>
</evidence>
<sequence length="407" mass="46829">MSAEHEQAIVLPEARASWLALAIYRYFKDFRYGTLRFRVDGQNYLIEGAEPGPEAHIHLHNPMRVLKKVARRGDTGLAEAYMDGDWDSGNLTELLFWGARNFHSLSETLGAKGLVRWVLRLKHMLRSNTRKGSRRNIEAHYDLGNDFYAQWLDPSMTYSSALFKHEDEPLEQAQTNKYARLLESLNAKPGDHILEVGCGWGGFAEYAAKQGMRVTGITLSREQLAWARERMAKAGLSDRVDLRLQDYRDLNERFDHVVSIEMFEAVGEAYWGTYFKMLHKVIRPGGRIALQIITINDKDFETYRLSADFIQLYIFPGGMLPSPGVLRQLVDEKGFTQIACDCFGQDYAQTLAQWHERCNAHAAAIRDRFDERFLRMWRYYLSYCEAGFRDGCIDLCQLVLQKPQAAT</sequence>
<accession>A0A1R3VY28</accession>
<keyword evidence="4" id="KW-0949">S-adenosyl-L-methionine</keyword>
<dbReference type="GO" id="GO:0032259">
    <property type="term" value="P:methylation"/>
    <property type="evidence" value="ECO:0007669"/>
    <property type="project" value="UniProtKB-KW"/>
</dbReference>
<dbReference type="InterPro" id="IPR050723">
    <property type="entry name" value="CFA/CMAS"/>
</dbReference>
<evidence type="ECO:0000256" key="3">
    <source>
        <dbReference type="ARBA" id="ARBA00022679"/>
    </source>
</evidence>
<evidence type="ECO:0000313" key="7">
    <source>
        <dbReference type="EMBL" id="SIT69356.1"/>
    </source>
</evidence>
<evidence type="ECO:0000256" key="5">
    <source>
        <dbReference type="ARBA" id="ARBA00023098"/>
    </source>
</evidence>
<dbReference type="GO" id="GO:0008610">
    <property type="term" value="P:lipid biosynthetic process"/>
    <property type="evidence" value="ECO:0007669"/>
    <property type="project" value="InterPro"/>
</dbReference>
<dbReference type="GO" id="GO:0008168">
    <property type="term" value="F:methyltransferase activity"/>
    <property type="evidence" value="ECO:0007669"/>
    <property type="project" value="UniProtKB-KW"/>
</dbReference>
<protein>
    <submittedName>
        <fullName evidence="7">Cyclopropane-fatty-acyl-phospholipid synthase</fullName>
    </submittedName>
</protein>
<feature type="active site" evidence="6">
    <location>
        <position position="384"/>
    </location>
</feature>
<evidence type="ECO:0000313" key="8">
    <source>
        <dbReference type="Proteomes" id="UP000223759"/>
    </source>
</evidence>
<evidence type="ECO:0000256" key="1">
    <source>
        <dbReference type="ARBA" id="ARBA00010815"/>
    </source>
</evidence>
<dbReference type="AlphaFoldDB" id="A0A1R3VY28"/>
<dbReference type="InterPro" id="IPR029063">
    <property type="entry name" value="SAM-dependent_MTases_sf"/>
</dbReference>
<reference evidence="7 8" key="1">
    <citation type="submission" date="2017-01" db="EMBL/GenBank/DDBJ databases">
        <authorList>
            <person name="Mah S.A."/>
            <person name="Swanson W.J."/>
            <person name="Moy G.W."/>
            <person name="Vacquier V.D."/>
        </authorList>
    </citation>
    <scope>NUCLEOTIDE SEQUENCE [LARGE SCALE GENOMIC DNA]</scope>
    <source>
        <strain evidence="7 8">M9</strain>
    </source>
</reference>
<keyword evidence="2" id="KW-0489">Methyltransferase</keyword>
<dbReference type="Proteomes" id="UP000223759">
    <property type="component" value="Unassembled WGS sequence"/>
</dbReference>
<keyword evidence="8" id="KW-1185">Reference proteome</keyword>
<evidence type="ECO:0000256" key="2">
    <source>
        <dbReference type="ARBA" id="ARBA00022603"/>
    </source>
</evidence>
<dbReference type="PANTHER" id="PTHR43667:SF2">
    <property type="entry name" value="FATTY ACID C-METHYL TRANSFERASE"/>
    <property type="match status" value="1"/>
</dbReference>
<proteinExistence type="inferred from homology"/>
<keyword evidence="3" id="KW-0808">Transferase</keyword>
<comment type="similarity">
    <text evidence="1">Belongs to the CFA/CMAS family.</text>
</comment>
<dbReference type="STRING" id="233100.SAMN05216526_1064"/>
<name>A0A1R3VY28_9GAMM</name>
<dbReference type="InterPro" id="IPR003333">
    <property type="entry name" value="CMAS"/>
</dbReference>
<dbReference type="Gene3D" id="3.40.50.150">
    <property type="entry name" value="Vaccinia Virus protein VP39"/>
    <property type="match status" value="1"/>
</dbReference>
<dbReference type="RefSeq" id="WP_076755474.1">
    <property type="nucleotide sequence ID" value="NZ_CP023018.1"/>
</dbReference>
<organism evidence="7 8">
    <name type="scientific">Ectothiorhodosinus mongolicus</name>
    <dbReference type="NCBI Taxonomy" id="233100"/>
    <lineage>
        <taxon>Bacteria</taxon>
        <taxon>Pseudomonadati</taxon>
        <taxon>Pseudomonadota</taxon>
        <taxon>Gammaproteobacteria</taxon>
        <taxon>Chromatiales</taxon>
        <taxon>Ectothiorhodospiraceae</taxon>
        <taxon>Ectothiorhodosinus</taxon>
    </lineage>
</organism>
<keyword evidence="5" id="KW-0443">Lipid metabolism</keyword>
<gene>
    <name evidence="7" type="ORF">SAMN05216526_1064</name>
</gene>
<dbReference type="SUPFAM" id="SSF53335">
    <property type="entry name" value="S-adenosyl-L-methionine-dependent methyltransferases"/>
    <property type="match status" value="1"/>
</dbReference>
<dbReference type="Pfam" id="PF02353">
    <property type="entry name" value="CMAS"/>
    <property type="match status" value="1"/>
</dbReference>
<dbReference type="CDD" id="cd02440">
    <property type="entry name" value="AdoMet_MTases"/>
    <property type="match status" value="1"/>
</dbReference>